<protein>
    <submittedName>
        <fullName evidence="2">Phosphoesterase</fullName>
    </submittedName>
</protein>
<sequence>MRYLYDLHIHSVLSPCGERDMTPLNIVAYAAAMGLEIITVSDHNAIGNVRAAVEVGEALDVLVVPGAEIQSNEDIHILCLFPDVESLEGFYRQLPFNDLKNRPEVFGEQLIVNSDDEVVGTEDRLLLQAVNAGEIEIRKLAEAFGGVAVPAHVDRTAFGMVAVLGAVPDEYTAVEFTGQGDESGFPGKRVLRSSDAHTLSDIGKNRNFIELPEKTARALIDYLKSGKSG</sequence>
<dbReference type="GO" id="GO:0004534">
    <property type="term" value="F:5'-3' RNA exonuclease activity"/>
    <property type="evidence" value="ECO:0007669"/>
    <property type="project" value="TreeGrafter"/>
</dbReference>
<dbReference type="PANTHER" id="PTHR42924">
    <property type="entry name" value="EXONUCLEASE"/>
    <property type="match status" value="1"/>
</dbReference>
<reference evidence="2" key="2">
    <citation type="journal article" date="2021" name="PeerJ">
        <title>Extensive microbial diversity within the chicken gut microbiome revealed by metagenomics and culture.</title>
        <authorList>
            <person name="Gilroy R."/>
            <person name="Ravi A."/>
            <person name="Getino M."/>
            <person name="Pursley I."/>
            <person name="Horton D.L."/>
            <person name="Alikhan N.F."/>
            <person name="Baker D."/>
            <person name="Gharbi K."/>
            <person name="Hall N."/>
            <person name="Watson M."/>
            <person name="Adriaenssens E.M."/>
            <person name="Foster-Nyarko E."/>
            <person name="Jarju S."/>
            <person name="Secka A."/>
            <person name="Antonio M."/>
            <person name="Oren A."/>
            <person name="Chaudhuri R.R."/>
            <person name="La Ragione R."/>
            <person name="Hildebrand F."/>
            <person name="Pallen M.J."/>
        </authorList>
    </citation>
    <scope>NUCLEOTIDE SEQUENCE</scope>
    <source>
        <strain evidence="2">18911</strain>
    </source>
</reference>
<dbReference type="GO" id="GO:0035312">
    <property type="term" value="F:5'-3' DNA exonuclease activity"/>
    <property type="evidence" value="ECO:0007669"/>
    <property type="project" value="TreeGrafter"/>
</dbReference>
<comment type="caution">
    <text evidence="2">The sequence shown here is derived from an EMBL/GenBank/DDBJ whole genome shotgun (WGS) entry which is preliminary data.</text>
</comment>
<dbReference type="InterPro" id="IPR052018">
    <property type="entry name" value="PHP_domain"/>
</dbReference>
<accession>A0A9D1SHM2</accession>
<feature type="domain" description="Polymerase/histidinol phosphatase N-terminal" evidence="1">
    <location>
        <begin position="5"/>
        <end position="73"/>
    </location>
</feature>
<dbReference type="CDD" id="cd07432">
    <property type="entry name" value="PHP_HisPPase"/>
    <property type="match status" value="1"/>
</dbReference>
<dbReference type="SMART" id="SM00481">
    <property type="entry name" value="POLIIIAc"/>
    <property type="match status" value="1"/>
</dbReference>
<dbReference type="Pfam" id="PF13263">
    <property type="entry name" value="PHP_C"/>
    <property type="match status" value="1"/>
</dbReference>
<reference evidence="2" key="1">
    <citation type="submission" date="2020-10" db="EMBL/GenBank/DDBJ databases">
        <authorList>
            <person name="Gilroy R."/>
        </authorList>
    </citation>
    <scope>NUCLEOTIDE SEQUENCE</scope>
    <source>
        <strain evidence="2">18911</strain>
    </source>
</reference>
<evidence type="ECO:0000259" key="1">
    <source>
        <dbReference type="SMART" id="SM00481"/>
    </source>
</evidence>
<dbReference type="PANTHER" id="PTHR42924:SF3">
    <property type="entry name" value="POLYMERASE_HISTIDINOL PHOSPHATASE N-TERMINAL DOMAIN-CONTAINING PROTEIN"/>
    <property type="match status" value="1"/>
</dbReference>
<evidence type="ECO:0000313" key="2">
    <source>
        <dbReference type="EMBL" id="HIU59963.1"/>
    </source>
</evidence>
<proteinExistence type="predicted"/>
<name>A0A9D1SHM2_9FIRM</name>
<dbReference type="Proteomes" id="UP000824094">
    <property type="component" value="Unassembled WGS sequence"/>
</dbReference>
<dbReference type="EMBL" id="DVNF01000037">
    <property type="protein sequence ID" value="HIU59963.1"/>
    <property type="molecule type" value="Genomic_DNA"/>
</dbReference>
<dbReference type="Gene3D" id="3.20.20.140">
    <property type="entry name" value="Metal-dependent hydrolases"/>
    <property type="match status" value="1"/>
</dbReference>
<dbReference type="InterPro" id="IPR003141">
    <property type="entry name" value="Pol/His_phosphatase_N"/>
</dbReference>
<dbReference type="SUPFAM" id="SSF89550">
    <property type="entry name" value="PHP domain-like"/>
    <property type="match status" value="1"/>
</dbReference>
<dbReference type="AlphaFoldDB" id="A0A9D1SHM2"/>
<gene>
    <name evidence="2" type="ORF">IAB05_01075</name>
</gene>
<dbReference type="InterPro" id="IPR016195">
    <property type="entry name" value="Pol/histidinol_Pase-like"/>
</dbReference>
<organism evidence="2 3">
    <name type="scientific">Candidatus Stercoripulliclostridium merdigallinarum</name>
    <dbReference type="NCBI Taxonomy" id="2840951"/>
    <lineage>
        <taxon>Bacteria</taxon>
        <taxon>Bacillati</taxon>
        <taxon>Bacillota</taxon>
        <taxon>Clostridia</taxon>
        <taxon>Eubacteriales</taxon>
        <taxon>Candidatus Stercoripulliclostridium</taxon>
    </lineage>
</organism>
<evidence type="ECO:0000313" key="3">
    <source>
        <dbReference type="Proteomes" id="UP000824094"/>
    </source>
</evidence>